<keyword evidence="5 7" id="KW-1133">Transmembrane helix</keyword>
<name>A0A5E4PGS3_9COXI</name>
<keyword evidence="3" id="KW-1003">Cell membrane</keyword>
<dbReference type="Pfam" id="PF07681">
    <property type="entry name" value="DoxX"/>
    <property type="match status" value="1"/>
</dbReference>
<dbReference type="AlphaFoldDB" id="A0A5E4PGS3"/>
<accession>A0A5E4PGS3</accession>
<proteinExistence type="inferred from homology"/>
<dbReference type="EMBL" id="LR699119">
    <property type="protein sequence ID" value="VVC75657.1"/>
    <property type="molecule type" value="Genomic_DNA"/>
</dbReference>
<dbReference type="RefSeq" id="WP_148338944.1">
    <property type="nucleotide sequence ID" value="NZ_LR699119.1"/>
</dbReference>
<comment type="similarity">
    <text evidence="2">Belongs to the DoxX family.</text>
</comment>
<keyword evidence="6 7" id="KW-0472">Membrane</keyword>
<evidence type="ECO:0000256" key="5">
    <source>
        <dbReference type="ARBA" id="ARBA00022989"/>
    </source>
</evidence>
<evidence type="ECO:0000313" key="9">
    <source>
        <dbReference type="Proteomes" id="UP000324194"/>
    </source>
</evidence>
<reference evidence="8 9" key="1">
    <citation type="submission" date="2019-08" db="EMBL/GenBank/DDBJ databases">
        <authorList>
            <person name="Guy L."/>
        </authorList>
    </citation>
    <scope>NUCLEOTIDE SEQUENCE [LARGE SCALE GENOMIC DNA]</scope>
    <source>
        <strain evidence="8 9">SGT-108</strain>
    </source>
</reference>
<evidence type="ECO:0008006" key="10">
    <source>
        <dbReference type="Google" id="ProtNLM"/>
    </source>
</evidence>
<evidence type="ECO:0000256" key="3">
    <source>
        <dbReference type="ARBA" id="ARBA00022475"/>
    </source>
</evidence>
<comment type="subcellular location">
    <subcellularLocation>
        <location evidence="1">Cell membrane</location>
        <topology evidence="1">Multi-pass membrane protein</topology>
    </subcellularLocation>
</comment>
<dbReference type="InterPro" id="IPR051907">
    <property type="entry name" value="DoxX-like_oxidoreductase"/>
</dbReference>
<evidence type="ECO:0000256" key="1">
    <source>
        <dbReference type="ARBA" id="ARBA00004651"/>
    </source>
</evidence>
<keyword evidence="9" id="KW-1185">Reference proteome</keyword>
<organism evidence="8 9">
    <name type="scientific">Aquicella siphonis</name>
    <dbReference type="NCBI Taxonomy" id="254247"/>
    <lineage>
        <taxon>Bacteria</taxon>
        <taxon>Pseudomonadati</taxon>
        <taxon>Pseudomonadota</taxon>
        <taxon>Gammaproteobacteria</taxon>
        <taxon>Legionellales</taxon>
        <taxon>Coxiellaceae</taxon>
        <taxon>Aquicella</taxon>
    </lineage>
</organism>
<dbReference type="PANTHER" id="PTHR33452">
    <property type="entry name" value="OXIDOREDUCTASE CATD-RELATED"/>
    <property type="match status" value="1"/>
</dbReference>
<keyword evidence="4 7" id="KW-0812">Transmembrane</keyword>
<dbReference type="OrthoDB" id="121744at2"/>
<evidence type="ECO:0000256" key="2">
    <source>
        <dbReference type="ARBA" id="ARBA00006679"/>
    </source>
</evidence>
<dbReference type="PANTHER" id="PTHR33452:SF1">
    <property type="entry name" value="INNER MEMBRANE PROTEIN YPHA-RELATED"/>
    <property type="match status" value="1"/>
</dbReference>
<dbReference type="KEGG" id="asip:AQUSIP_09470"/>
<evidence type="ECO:0000256" key="7">
    <source>
        <dbReference type="SAM" id="Phobius"/>
    </source>
</evidence>
<feature type="transmembrane region" description="Helical" evidence="7">
    <location>
        <begin position="68"/>
        <end position="88"/>
    </location>
</feature>
<evidence type="ECO:0000313" key="8">
    <source>
        <dbReference type="EMBL" id="VVC75657.1"/>
    </source>
</evidence>
<feature type="transmembrane region" description="Helical" evidence="7">
    <location>
        <begin position="124"/>
        <end position="143"/>
    </location>
</feature>
<gene>
    <name evidence="8" type="ORF">AQUSIP_09470</name>
</gene>
<dbReference type="GO" id="GO:0005886">
    <property type="term" value="C:plasma membrane"/>
    <property type="evidence" value="ECO:0007669"/>
    <property type="project" value="UniProtKB-SubCell"/>
</dbReference>
<dbReference type="InterPro" id="IPR032808">
    <property type="entry name" value="DoxX"/>
</dbReference>
<feature type="transmembrane region" description="Helical" evidence="7">
    <location>
        <begin position="95"/>
        <end position="112"/>
    </location>
</feature>
<evidence type="ECO:0000256" key="4">
    <source>
        <dbReference type="ARBA" id="ARBA00022692"/>
    </source>
</evidence>
<dbReference type="Proteomes" id="UP000324194">
    <property type="component" value="Chromosome 1"/>
</dbReference>
<protein>
    <recommendedName>
        <fullName evidence="10">DoxX family protein</fullName>
    </recommendedName>
</protein>
<evidence type="ECO:0000256" key="6">
    <source>
        <dbReference type="ARBA" id="ARBA00023136"/>
    </source>
</evidence>
<sequence>MLFKQWVVGAWSIFDRICIFLQPLGDLFIRCWVAKAFIASGLTKTSSWSSTLLLFQYEYQVPLLPPEMAAVLAVIIELGISAFLVLGLGGRIPALILFVFNIMAVVSYPVLWTPAGYTGLKDHICWGIVLLVILLHGTGKISLDQAVIWWWKRRHPV</sequence>